<gene>
    <name evidence="11" type="ORF">BU14_0513s0019</name>
</gene>
<feature type="binding site" evidence="7">
    <location>
        <position position="114"/>
    </location>
    <ligand>
        <name>ATP</name>
        <dbReference type="ChEBI" id="CHEBI:30616"/>
    </ligand>
</feature>
<dbReference type="PRINTS" id="PR01243">
    <property type="entry name" value="NUCDPKINASE"/>
</dbReference>
<dbReference type="AlphaFoldDB" id="A0A1X6NSX8"/>
<evidence type="ECO:0000256" key="6">
    <source>
        <dbReference type="ARBA" id="ARBA00022840"/>
    </source>
</evidence>
<evidence type="ECO:0000256" key="8">
    <source>
        <dbReference type="RuleBase" id="RU004011"/>
    </source>
</evidence>
<dbReference type="SUPFAM" id="SSF54919">
    <property type="entry name" value="Nucleoside diphosphate kinase, NDK"/>
    <property type="match status" value="1"/>
</dbReference>
<keyword evidence="5 9" id="KW-0418">Kinase</keyword>
<keyword evidence="6 9" id="KW-0067">ATP-binding</keyword>
<feature type="binding site" evidence="7">
    <location>
        <position position="59"/>
    </location>
    <ligand>
        <name>ATP</name>
        <dbReference type="ChEBI" id="CHEBI:30616"/>
    </ligand>
</feature>
<dbReference type="HAMAP" id="MF_00451">
    <property type="entry name" value="NDP_kinase"/>
    <property type="match status" value="1"/>
</dbReference>
<evidence type="ECO:0000256" key="2">
    <source>
        <dbReference type="ARBA" id="ARBA00008142"/>
    </source>
</evidence>
<feature type="binding site" evidence="7">
    <location>
        <position position="93"/>
    </location>
    <ligand>
        <name>ATP</name>
        <dbReference type="ChEBI" id="CHEBI:30616"/>
    </ligand>
</feature>
<keyword evidence="12" id="KW-1185">Reference proteome</keyword>
<feature type="binding site" evidence="7">
    <location>
        <position position="104"/>
    </location>
    <ligand>
        <name>ATP</name>
        <dbReference type="ChEBI" id="CHEBI:30616"/>
    </ligand>
</feature>
<dbReference type="Pfam" id="PF00334">
    <property type="entry name" value="NDK"/>
    <property type="match status" value="1"/>
</dbReference>
<feature type="domain" description="Nucleoside diphosphate kinase-like" evidence="10">
    <location>
        <begin position="3"/>
        <end position="140"/>
    </location>
</feature>
<name>A0A1X6NSX8_PORUM</name>
<accession>A0A1X6NSX8</accession>
<proteinExistence type="inferred from homology"/>
<evidence type="ECO:0000259" key="10">
    <source>
        <dbReference type="SMART" id="SM00562"/>
    </source>
</evidence>
<dbReference type="GO" id="GO:0006183">
    <property type="term" value="P:GTP biosynthetic process"/>
    <property type="evidence" value="ECO:0007669"/>
    <property type="project" value="InterPro"/>
</dbReference>
<dbReference type="OrthoDB" id="2162449at2759"/>
<evidence type="ECO:0000256" key="5">
    <source>
        <dbReference type="ARBA" id="ARBA00022777"/>
    </source>
</evidence>
<evidence type="ECO:0000256" key="9">
    <source>
        <dbReference type="RuleBase" id="RU004013"/>
    </source>
</evidence>
<reference evidence="11 12" key="1">
    <citation type="submission" date="2017-03" db="EMBL/GenBank/DDBJ databases">
        <title>WGS assembly of Porphyra umbilicalis.</title>
        <authorList>
            <person name="Brawley S.H."/>
            <person name="Blouin N.A."/>
            <person name="Ficko-Blean E."/>
            <person name="Wheeler G.L."/>
            <person name="Lohr M."/>
            <person name="Goodson H.V."/>
            <person name="Jenkins J.W."/>
            <person name="Blaby-Haas C.E."/>
            <person name="Helliwell K.E."/>
            <person name="Chan C."/>
            <person name="Marriage T."/>
            <person name="Bhattacharya D."/>
            <person name="Klein A.S."/>
            <person name="Badis Y."/>
            <person name="Brodie J."/>
            <person name="Cao Y."/>
            <person name="Collen J."/>
            <person name="Dittami S.M."/>
            <person name="Gachon C.M."/>
            <person name="Green B.R."/>
            <person name="Karpowicz S."/>
            <person name="Kim J.W."/>
            <person name="Kudahl U."/>
            <person name="Lin S."/>
            <person name="Michel G."/>
            <person name="Mittag M."/>
            <person name="Olson B.J."/>
            <person name="Pangilinan J."/>
            <person name="Peng Y."/>
            <person name="Qiu H."/>
            <person name="Shu S."/>
            <person name="Singer J.T."/>
            <person name="Smith A.G."/>
            <person name="Sprecher B.N."/>
            <person name="Wagner V."/>
            <person name="Wang W."/>
            <person name="Wang Z.-Y."/>
            <person name="Yan J."/>
            <person name="Yarish C."/>
            <person name="Zoeuner-Riek S."/>
            <person name="Zhuang Y."/>
            <person name="Zou Y."/>
            <person name="Lindquist E.A."/>
            <person name="Grimwood J."/>
            <person name="Barry K."/>
            <person name="Rokhsar D.S."/>
            <person name="Schmutz J."/>
            <person name="Stiller J.W."/>
            <person name="Grossman A.R."/>
            <person name="Prochnik S.E."/>
        </authorList>
    </citation>
    <scope>NUCLEOTIDE SEQUENCE [LARGE SCALE GENOMIC DNA]</scope>
    <source>
        <strain evidence="11">4086291</strain>
    </source>
</reference>
<dbReference type="InterPro" id="IPR001564">
    <property type="entry name" value="Nucleoside_diP_kinase"/>
</dbReference>
<evidence type="ECO:0000256" key="7">
    <source>
        <dbReference type="PROSITE-ProRule" id="PRU00706"/>
    </source>
</evidence>
<dbReference type="SMART" id="SM00562">
    <property type="entry name" value="NDK"/>
    <property type="match status" value="1"/>
</dbReference>
<evidence type="ECO:0000313" key="12">
    <source>
        <dbReference type="Proteomes" id="UP000218209"/>
    </source>
</evidence>
<feature type="binding site" evidence="7">
    <location>
        <position position="11"/>
    </location>
    <ligand>
        <name>ATP</name>
        <dbReference type="ChEBI" id="CHEBI:30616"/>
    </ligand>
</feature>
<sequence>MASEQTYIMIKPDGVQRGLVAPILGRFEARGFQIVGMKMLTPSKELASQHYGEHEGKPFFGGLVDFLSSGPVVGVVLQGKGVVAAARKMLGATKPLESAPGTIRGDYAIDMGRNVMHASDAVDSATREISLWFKKEEVVQWKSCSAGSLME</sequence>
<dbReference type="InterPro" id="IPR034907">
    <property type="entry name" value="NDK-like_dom"/>
</dbReference>
<dbReference type="InterPro" id="IPR023005">
    <property type="entry name" value="Nucleoside_diP_kinase_AS"/>
</dbReference>
<keyword evidence="3 9" id="KW-0808">Transferase</keyword>
<evidence type="ECO:0000256" key="3">
    <source>
        <dbReference type="ARBA" id="ARBA00022679"/>
    </source>
</evidence>
<dbReference type="PROSITE" id="PS51374">
    <property type="entry name" value="NDPK_LIKE"/>
    <property type="match status" value="1"/>
</dbReference>
<evidence type="ECO:0000256" key="4">
    <source>
        <dbReference type="ARBA" id="ARBA00022741"/>
    </source>
</evidence>
<comment type="cofactor">
    <cofactor evidence="1">
        <name>Mg(2+)</name>
        <dbReference type="ChEBI" id="CHEBI:18420"/>
    </cofactor>
</comment>
<dbReference type="GO" id="GO:0006228">
    <property type="term" value="P:UTP biosynthetic process"/>
    <property type="evidence" value="ECO:0007669"/>
    <property type="project" value="InterPro"/>
</dbReference>
<dbReference type="NCBIfam" id="NF001908">
    <property type="entry name" value="PRK00668.1"/>
    <property type="match status" value="1"/>
</dbReference>
<dbReference type="GO" id="GO:0006241">
    <property type="term" value="P:CTP biosynthetic process"/>
    <property type="evidence" value="ECO:0007669"/>
    <property type="project" value="InterPro"/>
</dbReference>
<dbReference type="GO" id="GO:0004550">
    <property type="term" value="F:nucleoside diphosphate kinase activity"/>
    <property type="evidence" value="ECO:0007669"/>
    <property type="project" value="UniProtKB-EC"/>
</dbReference>
<dbReference type="CDD" id="cd04413">
    <property type="entry name" value="NDPk_I"/>
    <property type="match status" value="1"/>
</dbReference>
<organism evidence="11 12">
    <name type="scientific">Porphyra umbilicalis</name>
    <name type="common">Purple laver</name>
    <name type="synonym">Red alga</name>
    <dbReference type="NCBI Taxonomy" id="2786"/>
    <lineage>
        <taxon>Eukaryota</taxon>
        <taxon>Rhodophyta</taxon>
        <taxon>Bangiophyceae</taxon>
        <taxon>Bangiales</taxon>
        <taxon>Bangiaceae</taxon>
        <taxon>Porphyra</taxon>
    </lineage>
</organism>
<dbReference type="EMBL" id="KV919117">
    <property type="protein sequence ID" value="OSX71675.1"/>
    <property type="molecule type" value="Genomic_DNA"/>
</dbReference>
<dbReference type="Gene3D" id="3.30.70.141">
    <property type="entry name" value="Nucleoside diphosphate kinase-like domain"/>
    <property type="match status" value="1"/>
</dbReference>
<comment type="similarity">
    <text evidence="2 7 8">Belongs to the NDK family.</text>
</comment>
<dbReference type="FunFam" id="3.30.70.141:FF:000002">
    <property type="entry name" value="Nucleoside diphosphate kinase"/>
    <property type="match status" value="1"/>
</dbReference>
<dbReference type="GO" id="GO:0005524">
    <property type="term" value="F:ATP binding"/>
    <property type="evidence" value="ECO:0007669"/>
    <property type="project" value="UniProtKB-KW"/>
</dbReference>
<evidence type="ECO:0000313" key="11">
    <source>
        <dbReference type="EMBL" id="OSX71675.1"/>
    </source>
</evidence>
<keyword evidence="4 9" id="KW-0547">Nucleotide-binding</keyword>
<evidence type="ECO:0000256" key="1">
    <source>
        <dbReference type="ARBA" id="ARBA00001946"/>
    </source>
</evidence>
<feature type="binding site" evidence="7">
    <location>
        <position position="87"/>
    </location>
    <ligand>
        <name>ATP</name>
        <dbReference type="ChEBI" id="CHEBI:30616"/>
    </ligand>
</feature>
<dbReference type="PANTHER" id="PTHR11349">
    <property type="entry name" value="NUCLEOSIDE DIPHOSPHATE KINASE"/>
    <property type="match status" value="1"/>
</dbReference>
<dbReference type="PROSITE" id="PS00469">
    <property type="entry name" value="NDPK"/>
    <property type="match status" value="1"/>
</dbReference>
<comment type="catalytic activity">
    <reaction evidence="9">
        <text>a 2'-deoxyribonucleoside 5'-diphosphate + ATP = a 2'-deoxyribonucleoside 5'-triphosphate + ADP</text>
        <dbReference type="Rhea" id="RHEA:44640"/>
        <dbReference type="ChEBI" id="CHEBI:30616"/>
        <dbReference type="ChEBI" id="CHEBI:61560"/>
        <dbReference type="ChEBI" id="CHEBI:73316"/>
        <dbReference type="ChEBI" id="CHEBI:456216"/>
        <dbReference type="EC" id="2.7.4.6"/>
    </reaction>
</comment>
<dbReference type="InterPro" id="IPR036850">
    <property type="entry name" value="NDK-like_dom_sf"/>
</dbReference>
<feature type="active site" description="Pros-phosphohistidine intermediate" evidence="7">
    <location>
        <position position="117"/>
    </location>
</feature>
<dbReference type="Proteomes" id="UP000218209">
    <property type="component" value="Unassembled WGS sequence"/>
</dbReference>
<protein>
    <recommendedName>
        <fullName evidence="9">Nucleoside diphosphate kinase</fullName>
        <ecNumber evidence="9">2.7.4.6</ecNumber>
    </recommendedName>
</protein>
<dbReference type="EC" id="2.7.4.6" evidence="9"/>